<protein>
    <submittedName>
        <fullName evidence="1">WD40 repeat-like protein</fullName>
    </submittedName>
</protein>
<evidence type="ECO:0000313" key="1">
    <source>
        <dbReference type="EMBL" id="KAI0062311.1"/>
    </source>
</evidence>
<evidence type="ECO:0000313" key="2">
    <source>
        <dbReference type="Proteomes" id="UP000814140"/>
    </source>
</evidence>
<name>A0ACB8T2J2_9AGAM</name>
<proteinExistence type="predicted"/>
<keyword evidence="2" id="KW-1185">Reference proteome</keyword>
<reference evidence="1" key="1">
    <citation type="submission" date="2021-03" db="EMBL/GenBank/DDBJ databases">
        <authorList>
            <consortium name="DOE Joint Genome Institute"/>
            <person name="Ahrendt S."/>
            <person name="Looney B.P."/>
            <person name="Miyauchi S."/>
            <person name="Morin E."/>
            <person name="Drula E."/>
            <person name="Courty P.E."/>
            <person name="Chicoki N."/>
            <person name="Fauchery L."/>
            <person name="Kohler A."/>
            <person name="Kuo A."/>
            <person name="Labutti K."/>
            <person name="Pangilinan J."/>
            <person name="Lipzen A."/>
            <person name="Riley R."/>
            <person name="Andreopoulos W."/>
            <person name="He G."/>
            <person name="Johnson J."/>
            <person name="Barry K.W."/>
            <person name="Grigoriev I.V."/>
            <person name="Nagy L."/>
            <person name="Hibbett D."/>
            <person name="Henrissat B."/>
            <person name="Matheny P.B."/>
            <person name="Labbe J."/>
            <person name="Martin F."/>
        </authorList>
    </citation>
    <scope>NUCLEOTIDE SEQUENCE</scope>
    <source>
        <strain evidence="1">HHB10654</strain>
    </source>
</reference>
<dbReference type="Proteomes" id="UP000814140">
    <property type="component" value="Unassembled WGS sequence"/>
</dbReference>
<reference evidence="1" key="2">
    <citation type="journal article" date="2022" name="New Phytol.">
        <title>Evolutionary transition to the ectomycorrhizal habit in the genomes of a hyperdiverse lineage of mushroom-forming fungi.</title>
        <authorList>
            <person name="Looney B."/>
            <person name="Miyauchi S."/>
            <person name="Morin E."/>
            <person name="Drula E."/>
            <person name="Courty P.E."/>
            <person name="Kohler A."/>
            <person name="Kuo A."/>
            <person name="LaButti K."/>
            <person name="Pangilinan J."/>
            <person name="Lipzen A."/>
            <person name="Riley R."/>
            <person name="Andreopoulos W."/>
            <person name="He G."/>
            <person name="Johnson J."/>
            <person name="Nolan M."/>
            <person name="Tritt A."/>
            <person name="Barry K.W."/>
            <person name="Grigoriev I.V."/>
            <person name="Nagy L.G."/>
            <person name="Hibbett D."/>
            <person name="Henrissat B."/>
            <person name="Matheny P.B."/>
            <person name="Labbe J."/>
            <person name="Martin F.M."/>
        </authorList>
    </citation>
    <scope>NUCLEOTIDE SEQUENCE</scope>
    <source>
        <strain evidence="1">HHB10654</strain>
    </source>
</reference>
<comment type="caution">
    <text evidence="1">The sequence shown here is derived from an EMBL/GenBank/DDBJ whole genome shotgun (WGS) entry which is preliminary data.</text>
</comment>
<organism evidence="1 2">
    <name type="scientific">Artomyces pyxidatus</name>
    <dbReference type="NCBI Taxonomy" id="48021"/>
    <lineage>
        <taxon>Eukaryota</taxon>
        <taxon>Fungi</taxon>
        <taxon>Dikarya</taxon>
        <taxon>Basidiomycota</taxon>
        <taxon>Agaricomycotina</taxon>
        <taxon>Agaricomycetes</taxon>
        <taxon>Russulales</taxon>
        <taxon>Auriscalpiaceae</taxon>
        <taxon>Artomyces</taxon>
    </lineage>
</organism>
<gene>
    <name evidence="1" type="ORF">BV25DRAFT_1991610</name>
</gene>
<accession>A0ACB8T2J2</accession>
<dbReference type="EMBL" id="MU277208">
    <property type="protein sequence ID" value="KAI0062311.1"/>
    <property type="molecule type" value="Genomic_DNA"/>
</dbReference>
<sequence length="370" mass="39529">MANNASPALKHTLHTPAHVSSLHYTSEEHLLVGSDDGSLRLYRLPDSKVAKAVRGLGAEISSITSARAGSNKTGELWVACGRRVLRIDIESPKIIQSADDAMDSIEIGEDEEDLINEIMLSSNQKHLAFSTDSGAMGVIELATHRISRMRTRHNSICGAVSFIPDRPSEIISGGYDSALLHFDFAQGNILSRHDFGESFHNLRESKLTREAVPPPQDSGVSLSPPFVLCLSVSSVGIIAAGTADGHLWIGTGGEKKPSGAGKNKRTRKWEGLREEDSVSTKVAEGPVVAVRFIDRMDLLACTLLGTITRYTVATAADESTQLETKAVSTTEVTSIAKVNGMATSSRSAAVAGFGKDGKGVVEVYQWDTSA</sequence>